<organism evidence="1 2">
    <name type="scientific">Winogradskyella thalassocola</name>
    <dbReference type="NCBI Taxonomy" id="262004"/>
    <lineage>
        <taxon>Bacteria</taxon>
        <taxon>Pseudomonadati</taxon>
        <taxon>Bacteroidota</taxon>
        <taxon>Flavobacteriia</taxon>
        <taxon>Flavobacteriales</taxon>
        <taxon>Flavobacteriaceae</taxon>
        <taxon>Winogradskyella</taxon>
    </lineage>
</organism>
<name>A0A1G8DG30_9FLAO</name>
<dbReference type="OrthoDB" id="7066022at2"/>
<dbReference type="EMBL" id="FNCZ01000003">
    <property type="protein sequence ID" value="SDH56668.1"/>
    <property type="molecule type" value="Genomic_DNA"/>
</dbReference>
<dbReference type="STRING" id="262004.SAMN04489796_103204"/>
<reference evidence="2" key="1">
    <citation type="submission" date="2016-10" db="EMBL/GenBank/DDBJ databases">
        <authorList>
            <person name="Varghese N."/>
            <person name="Submissions S."/>
        </authorList>
    </citation>
    <scope>NUCLEOTIDE SEQUENCE [LARGE SCALE GENOMIC DNA]</scope>
    <source>
        <strain evidence="2">DSM 15363</strain>
    </source>
</reference>
<evidence type="ECO:0000313" key="1">
    <source>
        <dbReference type="EMBL" id="SDH56668.1"/>
    </source>
</evidence>
<dbReference type="RefSeq" id="WP_092467547.1">
    <property type="nucleotide sequence ID" value="NZ_FNCZ01000003.1"/>
</dbReference>
<dbReference type="Proteomes" id="UP000199492">
    <property type="component" value="Unassembled WGS sequence"/>
</dbReference>
<proteinExistence type="predicted"/>
<protein>
    <submittedName>
        <fullName evidence="1">Uncharacterized protein</fullName>
    </submittedName>
</protein>
<sequence length="109" mass="12636">MEQSEFLEKNIFIDLENVNDGFDDVSIHYFSEADFATVLKRAEHFGLSIYKIEPSLEGKAFNVADHDAFRKKATDPKWYTKAFSDFKKLQEGLVYSAAYKVSKKLLDRE</sequence>
<evidence type="ECO:0000313" key="2">
    <source>
        <dbReference type="Proteomes" id="UP000199492"/>
    </source>
</evidence>
<keyword evidence="2" id="KW-1185">Reference proteome</keyword>
<gene>
    <name evidence="1" type="ORF">SAMN04489796_103204</name>
</gene>
<dbReference type="AlphaFoldDB" id="A0A1G8DG30"/>
<accession>A0A1G8DG30</accession>